<evidence type="ECO:0008006" key="4">
    <source>
        <dbReference type="Google" id="ProtNLM"/>
    </source>
</evidence>
<feature type="chain" id="PRO_5012278793" description="Lipoprotein" evidence="1">
    <location>
        <begin position="26"/>
        <end position="258"/>
    </location>
</feature>
<accession>A0A1T5NG26</accession>
<dbReference type="RefSeq" id="WP_079468739.1">
    <property type="nucleotide sequence ID" value="NZ_FUZZ01000001.1"/>
</dbReference>
<gene>
    <name evidence="2" type="ORF">SAMN05660461_1478</name>
</gene>
<evidence type="ECO:0000256" key="1">
    <source>
        <dbReference type="SAM" id="SignalP"/>
    </source>
</evidence>
<reference evidence="2 3" key="1">
    <citation type="submission" date="2017-02" db="EMBL/GenBank/DDBJ databases">
        <authorList>
            <person name="Peterson S.W."/>
        </authorList>
    </citation>
    <scope>NUCLEOTIDE SEQUENCE [LARGE SCALE GENOMIC DNA]</scope>
    <source>
        <strain evidence="2 3">DSM 18108</strain>
    </source>
</reference>
<protein>
    <recommendedName>
        <fullName evidence="4">Lipoprotein</fullName>
    </recommendedName>
</protein>
<sequence>MKHFPNGSKLSVLVLFAAMAFSSCSKNDDDPILPPPPVYTLDQLYNQAVDDAMIADSNEITDALWPITPDNPDLQWKTINGQQYVLMATFMRFPGSYPAGDSINTVWGESWLFIPKQMKNRIGPSFTATSDTIQRICQLLGLPPVNAKTNTHIATMWVSASRLYRPAGNPAITTKTTGAVPISGVSPEFSTWFNNYIIFAYYRPLTSATDMHYPWTRLGYTYDWAPGASRVGLSEYVMQASSGAWVEKVNRAADFFKN</sequence>
<organism evidence="2 3">
    <name type="scientific">Chitinophaga ginsengisegetis</name>
    <dbReference type="NCBI Taxonomy" id="393003"/>
    <lineage>
        <taxon>Bacteria</taxon>
        <taxon>Pseudomonadati</taxon>
        <taxon>Bacteroidota</taxon>
        <taxon>Chitinophagia</taxon>
        <taxon>Chitinophagales</taxon>
        <taxon>Chitinophagaceae</taxon>
        <taxon>Chitinophaga</taxon>
    </lineage>
</organism>
<dbReference type="STRING" id="393003.SAMN05660461_1478"/>
<evidence type="ECO:0000313" key="2">
    <source>
        <dbReference type="EMBL" id="SKC99435.1"/>
    </source>
</evidence>
<dbReference type="AlphaFoldDB" id="A0A1T5NG26"/>
<keyword evidence="3" id="KW-1185">Reference proteome</keyword>
<evidence type="ECO:0000313" key="3">
    <source>
        <dbReference type="Proteomes" id="UP000190166"/>
    </source>
</evidence>
<name>A0A1T5NG26_9BACT</name>
<dbReference type="EMBL" id="FUZZ01000001">
    <property type="protein sequence ID" value="SKC99435.1"/>
    <property type="molecule type" value="Genomic_DNA"/>
</dbReference>
<proteinExistence type="predicted"/>
<dbReference type="Proteomes" id="UP000190166">
    <property type="component" value="Unassembled WGS sequence"/>
</dbReference>
<feature type="signal peptide" evidence="1">
    <location>
        <begin position="1"/>
        <end position="25"/>
    </location>
</feature>
<dbReference type="PROSITE" id="PS51257">
    <property type="entry name" value="PROKAR_LIPOPROTEIN"/>
    <property type="match status" value="1"/>
</dbReference>
<keyword evidence="1" id="KW-0732">Signal</keyword>